<accession>A0A1D2A2A5</accession>
<dbReference type="InterPro" id="IPR036388">
    <property type="entry name" value="WH-like_DNA-bd_sf"/>
</dbReference>
<dbReference type="FunFam" id="1.20.1310.10:FF:000001">
    <property type="entry name" value="Cullin 3"/>
    <property type="match status" value="1"/>
</dbReference>
<dbReference type="Gene3D" id="3.30.230.130">
    <property type="entry name" value="Cullin, Chain C, Domain 2"/>
    <property type="match status" value="1"/>
</dbReference>
<dbReference type="InterPro" id="IPR036317">
    <property type="entry name" value="Cullin_homology_sf"/>
</dbReference>
<dbReference type="AlphaFoldDB" id="A0A1D2A2A5"/>
<dbReference type="EMBL" id="GDKF01005517">
    <property type="protein sequence ID" value="JAT73105.1"/>
    <property type="molecule type" value="Transcribed_RNA"/>
</dbReference>
<dbReference type="SMART" id="SM00182">
    <property type="entry name" value="CULLIN"/>
    <property type="match status" value="1"/>
</dbReference>
<dbReference type="InterPro" id="IPR001373">
    <property type="entry name" value="Cullin_N"/>
</dbReference>
<evidence type="ECO:0000256" key="5">
    <source>
        <dbReference type="RuleBase" id="RU003829"/>
    </source>
</evidence>
<dbReference type="InterPro" id="IPR016159">
    <property type="entry name" value="Cullin_repeat-like_dom_sf"/>
</dbReference>
<dbReference type="InterPro" id="IPR045093">
    <property type="entry name" value="Cullin"/>
</dbReference>
<dbReference type="Pfam" id="PF00888">
    <property type="entry name" value="Cullin"/>
    <property type="match status" value="1"/>
</dbReference>
<keyword evidence="2" id="KW-1017">Isopeptide bond</keyword>
<reference evidence="7" key="1">
    <citation type="submission" date="2015-08" db="EMBL/GenBank/DDBJ databases">
        <authorList>
            <person name="Babu N.S."/>
            <person name="Beckwith C.J."/>
            <person name="Beseler K.G."/>
            <person name="Brison A."/>
            <person name="Carone J.V."/>
            <person name="Caskin T.P."/>
            <person name="Diamond M."/>
            <person name="Durham M.E."/>
            <person name="Foxe J.M."/>
            <person name="Go M."/>
            <person name="Henderson B.A."/>
            <person name="Jones I.B."/>
            <person name="McGettigan J.A."/>
            <person name="Micheletti S.J."/>
            <person name="Nasrallah M.E."/>
            <person name="Ortiz D."/>
            <person name="Piller C.R."/>
            <person name="Privatt S.R."/>
            <person name="Schneider S.L."/>
            <person name="Sharp S."/>
            <person name="Smith T.C."/>
            <person name="Stanton J.D."/>
            <person name="Ullery H.E."/>
            <person name="Wilson R.J."/>
            <person name="Serrano M.G."/>
            <person name="Buck G."/>
            <person name="Lee V."/>
            <person name="Wang Y."/>
            <person name="Carvalho R."/>
            <person name="Voegtly L."/>
            <person name="Shi R."/>
            <person name="Duckworth R."/>
            <person name="Johnson A."/>
            <person name="Loviza R."/>
            <person name="Walstead R."/>
            <person name="Shah Z."/>
            <person name="Kiflezghi M."/>
            <person name="Wade K."/>
            <person name="Ball S.L."/>
            <person name="Bradley K.W."/>
            <person name="Asai D.J."/>
            <person name="Bowman C.A."/>
            <person name="Russell D.A."/>
            <person name="Pope W.H."/>
            <person name="Jacobs-Sera D."/>
            <person name="Hendrix R.W."/>
            <person name="Hatfull G.F."/>
        </authorList>
    </citation>
    <scope>NUCLEOTIDE SEQUENCE</scope>
</reference>
<organism evidence="7">
    <name type="scientific">Auxenochlorella protothecoides</name>
    <name type="common">Green microalga</name>
    <name type="synonym">Chlorella protothecoides</name>
    <dbReference type="NCBI Taxonomy" id="3075"/>
    <lineage>
        <taxon>Eukaryota</taxon>
        <taxon>Viridiplantae</taxon>
        <taxon>Chlorophyta</taxon>
        <taxon>core chlorophytes</taxon>
        <taxon>Trebouxiophyceae</taxon>
        <taxon>Chlorellales</taxon>
        <taxon>Chlorellaceae</taxon>
        <taxon>Auxenochlorella</taxon>
    </lineage>
</organism>
<dbReference type="FunFam" id="1.10.10.10:FF:000014">
    <property type="entry name" value="Cullin 1"/>
    <property type="match status" value="1"/>
</dbReference>
<name>A0A1D2A2A5_AUXPR</name>
<dbReference type="SUPFAM" id="SSF46785">
    <property type="entry name" value="Winged helix' DNA-binding domain"/>
    <property type="match status" value="1"/>
</dbReference>
<comment type="similarity">
    <text evidence="1 4 5">Belongs to the cullin family.</text>
</comment>
<feature type="domain" description="Cullin family profile" evidence="6">
    <location>
        <begin position="377"/>
        <end position="607"/>
    </location>
</feature>
<dbReference type="Gene3D" id="1.10.10.10">
    <property type="entry name" value="Winged helix-like DNA-binding domain superfamily/Winged helix DNA-binding domain"/>
    <property type="match status" value="1"/>
</dbReference>
<dbReference type="InterPro" id="IPR019559">
    <property type="entry name" value="Cullin_neddylation_domain"/>
</dbReference>
<gene>
    <name evidence="7" type="ORF">g.11496</name>
</gene>
<evidence type="ECO:0000256" key="1">
    <source>
        <dbReference type="ARBA" id="ARBA00006019"/>
    </source>
</evidence>
<protein>
    <recommendedName>
        <fullName evidence="6">Cullin family profile domain-containing protein</fullName>
    </recommendedName>
</protein>
<dbReference type="SUPFAM" id="SSF74788">
    <property type="entry name" value="Cullin repeat-like"/>
    <property type="match status" value="1"/>
</dbReference>
<sequence length="738" mass="83873">MSLGRGGRLKLDMFTHPVRKNLDHSYFDTNWALLENAIKEINNHNASRLSFEQLYRTAYQLVVDKFGHRLYAAVREAEAEYLRGVAERLDLLPSPSFLPGLKYEWERHMKSMGVIRAFLLYMERMYIPNQPQLAPLNQLGLDLWRDGVVRAPRIAPRARALLLEAVARDRGGELVDASLLKAITSMYMDLGPVVYRDDFETPFLEQTSLFYAAEAASLLQAADCPAYLAAAARRLEEERARAQAYLCPASAPRLLGAVERALIGDQLPALLDLPGTGLVPMLRARQYDDLHVLYRLAARVPGGPVLVQEALGAHLREAGKALVTDPERAKDPLAFVQRLLEERDVWENLVDKAFAGDRQFVYTVNRAFEAFLNLNPRSPEYISLYMDDKLRRGLKGTSEEELESALDKAILLFRFLQEKDVFERYYKQHLAKRLLQGRISSDDAERSLLVKLKTECGYQFTSKLESMFTDVKTSRDMMAEFRAHPAACAGNLELDLSVQVLTTGSWPAQNSQAVHCVLPREVEAATDAFRQFYTSAHSGRKLTWQPGMGTAEIKANFGGKRHELSCNTHQMVVLMLFNDSDRLTTREILAATQVPDAELRRVLQSLACVKGKNVLRKEPMSKEIGDADVFSVNDSFQSRLYKVKIGMVVAQRESDEGKEETRERVEEDRKPQIEAAIVRIMKARKQLSHNSIVSEVTRQLAVRFIPNQQVIKKRIESLIERDFMERDATDRTLYRYIA</sequence>
<dbReference type="Pfam" id="PF10557">
    <property type="entry name" value="Cullin_Nedd8"/>
    <property type="match status" value="1"/>
</dbReference>
<evidence type="ECO:0000256" key="4">
    <source>
        <dbReference type="PROSITE-ProRule" id="PRU00330"/>
    </source>
</evidence>
<dbReference type="GO" id="GO:0031625">
    <property type="term" value="F:ubiquitin protein ligase binding"/>
    <property type="evidence" value="ECO:0007669"/>
    <property type="project" value="InterPro"/>
</dbReference>
<keyword evidence="3" id="KW-0832">Ubl conjugation</keyword>
<evidence type="ECO:0000259" key="6">
    <source>
        <dbReference type="PROSITE" id="PS50069"/>
    </source>
</evidence>
<dbReference type="SUPFAM" id="SSF75632">
    <property type="entry name" value="Cullin homology domain"/>
    <property type="match status" value="1"/>
</dbReference>
<dbReference type="InterPro" id="IPR036390">
    <property type="entry name" value="WH_DNA-bd_sf"/>
</dbReference>
<dbReference type="FunFam" id="1.20.1310.10:FF:000002">
    <property type="entry name" value="cullin-3 isoform X1"/>
    <property type="match status" value="1"/>
</dbReference>
<dbReference type="PROSITE" id="PS50069">
    <property type="entry name" value="CULLIN_2"/>
    <property type="match status" value="1"/>
</dbReference>
<dbReference type="Pfam" id="PF26557">
    <property type="entry name" value="Cullin_AB"/>
    <property type="match status" value="1"/>
</dbReference>
<evidence type="ECO:0000256" key="3">
    <source>
        <dbReference type="ARBA" id="ARBA00022843"/>
    </source>
</evidence>
<dbReference type="InterPro" id="IPR059120">
    <property type="entry name" value="Cullin-like_AB"/>
</dbReference>
<dbReference type="GO" id="GO:0006511">
    <property type="term" value="P:ubiquitin-dependent protein catabolic process"/>
    <property type="evidence" value="ECO:0007669"/>
    <property type="project" value="InterPro"/>
</dbReference>
<dbReference type="PANTHER" id="PTHR11932">
    <property type="entry name" value="CULLIN"/>
    <property type="match status" value="1"/>
</dbReference>
<dbReference type="InterPro" id="IPR016158">
    <property type="entry name" value="Cullin_homology"/>
</dbReference>
<evidence type="ECO:0000313" key="7">
    <source>
        <dbReference type="EMBL" id="JAT73105.1"/>
    </source>
</evidence>
<evidence type="ECO:0000256" key="2">
    <source>
        <dbReference type="ARBA" id="ARBA00022499"/>
    </source>
</evidence>
<proteinExistence type="inferred from homology"/>
<dbReference type="SMART" id="SM00884">
    <property type="entry name" value="Cullin_Nedd8"/>
    <property type="match status" value="1"/>
</dbReference>
<dbReference type="Gene3D" id="1.20.1310.10">
    <property type="entry name" value="Cullin Repeats"/>
    <property type="match status" value="4"/>
</dbReference>